<evidence type="ECO:0000256" key="1">
    <source>
        <dbReference type="SAM" id="MobiDB-lite"/>
    </source>
</evidence>
<evidence type="ECO:0000313" key="3">
    <source>
        <dbReference type="Proteomes" id="UP000447434"/>
    </source>
</evidence>
<dbReference type="GO" id="GO:0003700">
    <property type="term" value="F:DNA-binding transcription factor activity"/>
    <property type="evidence" value="ECO:0007669"/>
    <property type="project" value="InterPro"/>
</dbReference>
<feature type="region of interest" description="Disordered" evidence="1">
    <location>
        <begin position="1"/>
        <end position="20"/>
    </location>
</feature>
<gene>
    <name evidence="2" type="ORF">Lalb_Chr19g0136531</name>
</gene>
<dbReference type="PANTHER" id="PTHR45878">
    <property type="entry name" value="ZINC FINGER PROTEIN WIP2"/>
    <property type="match status" value="1"/>
</dbReference>
<organism evidence="2 3">
    <name type="scientific">Lupinus albus</name>
    <name type="common">White lupine</name>
    <name type="synonym">Lupinus termis</name>
    <dbReference type="NCBI Taxonomy" id="3870"/>
    <lineage>
        <taxon>Eukaryota</taxon>
        <taxon>Viridiplantae</taxon>
        <taxon>Streptophyta</taxon>
        <taxon>Embryophyta</taxon>
        <taxon>Tracheophyta</taxon>
        <taxon>Spermatophyta</taxon>
        <taxon>Magnoliopsida</taxon>
        <taxon>eudicotyledons</taxon>
        <taxon>Gunneridae</taxon>
        <taxon>Pentapetalae</taxon>
        <taxon>rosids</taxon>
        <taxon>fabids</taxon>
        <taxon>Fabales</taxon>
        <taxon>Fabaceae</taxon>
        <taxon>Papilionoideae</taxon>
        <taxon>50 kb inversion clade</taxon>
        <taxon>genistoids sensu lato</taxon>
        <taxon>core genistoids</taxon>
        <taxon>Genisteae</taxon>
        <taxon>Lupinus</taxon>
    </lineage>
</organism>
<comment type="caution">
    <text evidence="2">The sequence shown here is derived from an EMBL/GenBank/DDBJ whole genome shotgun (WGS) entry which is preliminary data.</text>
</comment>
<dbReference type="OrthoDB" id="6077919at2759"/>
<accession>A0A6A4NVN2</accession>
<sequence>MQMHMWGHGSEYRKGPDSLRGTQPAEILGLPCYCCAQGCKNNIYQTLKSKTLEELQNTPNPLLQKKAWY</sequence>
<dbReference type="PANTHER" id="PTHR45878:SF24">
    <property type="entry name" value="ZINC FINGER PROTEIN WIP3-LIKE"/>
    <property type="match status" value="1"/>
</dbReference>
<dbReference type="EMBL" id="WOCE01000019">
    <property type="protein sequence ID" value="KAE9593131.1"/>
    <property type="molecule type" value="Genomic_DNA"/>
</dbReference>
<dbReference type="Proteomes" id="UP000447434">
    <property type="component" value="Chromosome 19"/>
</dbReference>
<dbReference type="InterPro" id="IPR043584">
    <property type="entry name" value="WIP1/2/3/4/5/6"/>
</dbReference>
<dbReference type="AlphaFoldDB" id="A0A6A4NVN2"/>
<proteinExistence type="predicted"/>
<name>A0A6A4NVN2_LUPAL</name>
<dbReference type="GO" id="GO:0005634">
    <property type="term" value="C:nucleus"/>
    <property type="evidence" value="ECO:0007669"/>
    <property type="project" value="TreeGrafter"/>
</dbReference>
<evidence type="ECO:0000313" key="2">
    <source>
        <dbReference type="EMBL" id="KAE9593131.1"/>
    </source>
</evidence>
<protein>
    <recommendedName>
        <fullName evidence="4">Post-SET domain-containing protein</fullName>
    </recommendedName>
</protein>
<keyword evidence="3" id="KW-1185">Reference proteome</keyword>
<reference evidence="3" key="1">
    <citation type="journal article" date="2020" name="Nat. Commun.">
        <title>Genome sequence of the cluster root forming white lupin.</title>
        <authorList>
            <person name="Hufnagel B."/>
            <person name="Marques A."/>
            <person name="Soriano A."/>
            <person name="Marques L."/>
            <person name="Divol F."/>
            <person name="Doumas P."/>
            <person name="Sallet E."/>
            <person name="Mancinotti D."/>
            <person name="Carrere S."/>
            <person name="Marande W."/>
            <person name="Arribat S."/>
            <person name="Keller J."/>
            <person name="Huneau C."/>
            <person name="Blein T."/>
            <person name="Aime D."/>
            <person name="Laguerre M."/>
            <person name="Taylor J."/>
            <person name="Schubert V."/>
            <person name="Nelson M."/>
            <person name="Geu-Flores F."/>
            <person name="Crespi M."/>
            <person name="Gallardo-Guerrero K."/>
            <person name="Delaux P.-M."/>
            <person name="Salse J."/>
            <person name="Berges H."/>
            <person name="Guyot R."/>
            <person name="Gouzy J."/>
            <person name="Peret B."/>
        </authorList>
    </citation>
    <scope>NUCLEOTIDE SEQUENCE [LARGE SCALE GENOMIC DNA]</scope>
    <source>
        <strain evidence="3">cv. Amiga</strain>
    </source>
</reference>
<evidence type="ECO:0008006" key="4">
    <source>
        <dbReference type="Google" id="ProtNLM"/>
    </source>
</evidence>